<dbReference type="Gene3D" id="2.60.200.40">
    <property type="match status" value="1"/>
</dbReference>
<dbReference type="PANTHER" id="PTHR12358">
    <property type="entry name" value="SPHINGOSINE KINASE"/>
    <property type="match status" value="1"/>
</dbReference>
<dbReference type="EMBL" id="MU069825">
    <property type="protein sequence ID" value="KAF5833187.1"/>
    <property type="molecule type" value="Genomic_DNA"/>
</dbReference>
<dbReference type="PANTHER" id="PTHR12358:SF31">
    <property type="entry name" value="ACYLGLYCEROL KINASE, MITOCHONDRIAL"/>
    <property type="match status" value="1"/>
</dbReference>
<dbReference type="Pfam" id="PF00781">
    <property type="entry name" value="DAGK_cat"/>
    <property type="match status" value="1"/>
</dbReference>
<dbReference type="SMART" id="SM00046">
    <property type="entry name" value="DAGKc"/>
    <property type="match status" value="1"/>
</dbReference>
<keyword evidence="4" id="KW-1185">Reference proteome</keyword>
<evidence type="ECO:0000259" key="2">
    <source>
        <dbReference type="PROSITE" id="PS50146"/>
    </source>
</evidence>
<feature type="region of interest" description="Disordered" evidence="1">
    <location>
        <begin position="280"/>
        <end position="337"/>
    </location>
</feature>
<dbReference type="SUPFAM" id="SSF111331">
    <property type="entry name" value="NAD kinase/diacylglycerol kinase-like"/>
    <property type="match status" value="1"/>
</dbReference>
<feature type="region of interest" description="Disordered" evidence="1">
    <location>
        <begin position="1"/>
        <end position="36"/>
    </location>
</feature>
<dbReference type="InterPro" id="IPR050187">
    <property type="entry name" value="Lipid_Phosphate_FormReg"/>
</dbReference>
<reference evidence="3" key="1">
    <citation type="submission" date="2017-08" db="EMBL/GenBank/DDBJ databases">
        <authorList>
            <person name="Polle J.E."/>
            <person name="Barry K."/>
            <person name="Cushman J."/>
            <person name="Schmutz J."/>
            <person name="Tran D."/>
            <person name="Hathwaick L.T."/>
            <person name="Yim W.C."/>
            <person name="Jenkins J."/>
            <person name="Mckie-Krisberg Z.M."/>
            <person name="Prochnik S."/>
            <person name="Lindquist E."/>
            <person name="Dockter R.B."/>
            <person name="Adam C."/>
            <person name="Molina H."/>
            <person name="Bunkerborg J."/>
            <person name="Jin E."/>
            <person name="Buchheim M."/>
            <person name="Magnuson J."/>
        </authorList>
    </citation>
    <scope>NUCLEOTIDE SEQUENCE</scope>
    <source>
        <strain evidence="3">CCAP 19/18</strain>
    </source>
</reference>
<dbReference type="InterPro" id="IPR016064">
    <property type="entry name" value="NAD/diacylglycerol_kinase_sf"/>
</dbReference>
<accession>A0ABQ7GF10</accession>
<dbReference type="InterPro" id="IPR017438">
    <property type="entry name" value="ATP-NAD_kinase_N"/>
</dbReference>
<feature type="compositionally biased region" description="Low complexity" evidence="1">
    <location>
        <begin position="1"/>
        <end position="26"/>
    </location>
</feature>
<dbReference type="InterPro" id="IPR001206">
    <property type="entry name" value="Diacylglycerol_kinase_cat_dom"/>
</dbReference>
<name>A0ABQ7GF10_DUNSA</name>
<dbReference type="PROSITE" id="PS50146">
    <property type="entry name" value="DAGK"/>
    <property type="match status" value="1"/>
</dbReference>
<evidence type="ECO:0000313" key="4">
    <source>
        <dbReference type="Proteomes" id="UP000815325"/>
    </source>
</evidence>
<dbReference type="Proteomes" id="UP000815325">
    <property type="component" value="Unassembled WGS sequence"/>
</dbReference>
<sequence length="513" mass="54438">MVSRSLSSSLRSTGSGAPPGQPPASSHQVATSAPRDHPGVHLQAWECSWRVAVVNPTSGQGKGSSIFSKQVLPLLRDVAGLSVEVHATVSKHHATQIVRDLSNIDKVDAILYVGGDGTVFEGLQGLLSRPDWVRAATVPFATCPTGSGNGLAASLGVFDPVAAAFTVTRRRQHPVDVASVLQPHGSRYFLLLSLAYGLMSNLDIGTEHLRWMGEPRFSWGGLCEVLGGRTYPLRAAVWPGALPIPQGTMATNNTTTQDASEPSLLSAASPLDVRVSWPPEAAANSTSQSNRLGGEGAEGAHTEKSSLLGHQKSAMKANSSSEPAAGFPQGSPPGFNEDVDVEAGRGGALSCSCLQGPPLPILSAMGGRLPTHLPSSQSQLPPGWKLIPEEKTCKAQYFMAHNTQYLALNARLNPKGLLSDGLWELITAQTSGNCIDKIRGLYMLLQTENGDHVNMDIVETQQMRALMLEPLSGDRTWTVLDGEAVDNLMTYLEVHPGLCRALVPPGWADEPKP</sequence>
<feature type="domain" description="DAGKc" evidence="2">
    <location>
        <begin position="44"/>
        <end position="184"/>
    </location>
</feature>
<comment type="caution">
    <text evidence="3">The sequence shown here is derived from an EMBL/GenBank/DDBJ whole genome shotgun (WGS) entry which is preliminary data.</text>
</comment>
<organism evidence="3 4">
    <name type="scientific">Dunaliella salina</name>
    <name type="common">Green alga</name>
    <name type="synonym">Protococcus salinus</name>
    <dbReference type="NCBI Taxonomy" id="3046"/>
    <lineage>
        <taxon>Eukaryota</taxon>
        <taxon>Viridiplantae</taxon>
        <taxon>Chlorophyta</taxon>
        <taxon>core chlorophytes</taxon>
        <taxon>Chlorophyceae</taxon>
        <taxon>CS clade</taxon>
        <taxon>Chlamydomonadales</taxon>
        <taxon>Dunaliellaceae</taxon>
        <taxon>Dunaliella</taxon>
    </lineage>
</organism>
<proteinExistence type="predicted"/>
<evidence type="ECO:0000256" key="1">
    <source>
        <dbReference type="SAM" id="MobiDB-lite"/>
    </source>
</evidence>
<dbReference type="Gene3D" id="3.40.50.10330">
    <property type="entry name" value="Probable inorganic polyphosphate/atp-NAD kinase, domain 1"/>
    <property type="match status" value="1"/>
</dbReference>
<protein>
    <submittedName>
        <fullName evidence="3">ATP-NAD kinase-like domain-containing protein</fullName>
    </submittedName>
</protein>
<evidence type="ECO:0000313" key="3">
    <source>
        <dbReference type="EMBL" id="KAF5833187.1"/>
    </source>
</evidence>
<gene>
    <name evidence="3" type="ORF">DUNSADRAFT_10601</name>
</gene>